<dbReference type="RefSeq" id="WP_011791357.1">
    <property type="nucleotide sequence ID" value="NC_008751.1"/>
</dbReference>
<proteinExistence type="predicted"/>
<evidence type="ECO:0000313" key="2">
    <source>
        <dbReference type="EMBL" id="ABM27085.1"/>
    </source>
</evidence>
<gene>
    <name evidence="2" type="ordered locus">Dvul_0061</name>
</gene>
<dbReference type="HOGENOM" id="CLU_151795_3_0_7"/>
<dbReference type="Proteomes" id="UP000009173">
    <property type="component" value="Chromosome"/>
</dbReference>
<feature type="region of interest" description="Disordered" evidence="1">
    <location>
        <begin position="69"/>
        <end position="91"/>
    </location>
</feature>
<name>A0A0H3A6K3_NITV4</name>
<accession>A0A0H3A6K3</accession>
<organism evidence="2 3">
    <name type="scientific">Nitratidesulfovibrio vulgaris (strain DP4)</name>
    <name type="common">Desulfovibrio vulgaris</name>
    <dbReference type="NCBI Taxonomy" id="391774"/>
    <lineage>
        <taxon>Bacteria</taxon>
        <taxon>Pseudomonadati</taxon>
        <taxon>Thermodesulfobacteriota</taxon>
        <taxon>Desulfovibrionia</taxon>
        <taxon>Desulfovibrionales</taxon>
        <taxon>Desulfovibrionaceae</taxon>
        <taxon>Nitratidesulfovibrio</taxon>
    </lineage>
</organism>
<evidence type="ECO:0000256" key="1">
    <source>
        <dbReference type="SAM" id="MobiDB-lite"/>
    </source>
</evidence>
<dbReference type="KEGG" id="dvl:Dvul_0061"/>
<reference evidence="3" key="1">
    <citation type="journal article" date="2009" name="Environ. Microbiol.">
        <title>Contribution of mobile genetic elements to Desulfovibrio vulgaris genome plasticity.</title>
        <authorList>
            <person name="Walker C.B."/>
            <person name="Stolyar S."/>
            <person name="Chivian D."/>
            <person name="Pinel N."/>
            <person name="Gabster J.A."/>
            <person name="Dehal P.S."/>
            <person name="He Z."/>
            <person name="Yang Z.K."/>
            <person name="Yen H.C."/>
            <person name="Zhou J."/>
            <person name="Wall J.D."/>
            <person name="Hazen T.C."/>
            <person name="Arkin A.P."/>
            <person name="Stahl D.A."/>
        </authorList>
    </citation>
    <scope>NUCLEOTIDE SEQUENCE [LARGE SCALE GENOMIC DNA]</scope>
    <source>
        <strain evidence="3">DP4</strain>
    </source>
</reference>
<protein>
    <submittedName>
        <fullName evidence="2">Uncharacterized protein</fullName>
    </submittedName>
</protein>
<dbReference type="AlphaFoldDB" id="A0A0H3A6K3"/>
<dbReference type="EMBL" id="CP000527">
    <property type="protein sequence ID" value="ABM27085.1"/>
    <property type="molecule type" value="Genomic_DNA"/>
</dbReference>
<evidence type="ECO:0000313" key="3">
    <source>
        <dbReference type="Proteomes" id="UP000009173"/>
    </source>
</evidence>
<sequence precursor="true">MNENMKYGLFLLGGVAIGALGAVALGKGKIDLKPVVTDLLGKGIDLKEKVMTTMETARENMEDLMAEATHAAETRKAAQETTPEEPAKAGA</sequence>